<organism evidence="2 3">
    <name type="scientific">Hymenobacter gummosus</name>
    <dbReference type="NCBI Taxonomy" id="1776032"/>
    <lineage>
        <taxon>Bacteria</taxon>
        <taxon>Pseudomonadati</taxon>
        <taxon>Bacteroidota</taxon>
        <taxon>Cytophagia</taxon>
        <taxon>Cytophagales</taxon>
        <taxon>Hymenobacteraceae</taxon>
        <taxon>Hymenobacter</taxon>
    </lineage>
</organism>
<feature type="transmembrane region" description="Helical" evidence="1">
    <location>
        <begin position="20"/>
        <end position="40"/>
    </location>
</feature>
<dbReference type="RefSeq" id="WP_126693004.1">
    <property type="nucleotide sequence ID" value="NZ_RXOF01000004.1"/>
</dbReference>
<reference evidence="2 3" key="1">
    <citation type="submission" date="2018-12" db="EMBL/GenBank/DDBJ databases">
        <title>Hymenobacter gummosus sp. nov., isolated from a spring.</title>
        <authorList>
            <person name="Nie L."/>
        </authorList>
    </citation>
    <scope>NUCLEOTIDE SEQUENCE [LARGE SCALE GENOMIC DNA]</scope>
    <source>
        <strain evidence="2 3">KCTC 52166</strain>
    </source>
</reference>
<dbReference type="AlphaFoldDB" id="A0A3S0IPV9"/>
<sequence length="301" mass="32569">MTTPSPTPASRAGSFISNFIGYGFIGLVLLIIFGVAGWTIMQRLAAARSPVQTGRVRQLYHVRRAQREPEYKAVVRHLPAGAADSAEATVTVSAWLYPQLRRHDVLPIQVAPGHAWLAQLAGTEGFERPAAWWLPPALLAAGTLLSRRRPQLAAVLSGGVVLWGLGLFAYTAWLDARYQLYQAGADVPLTLIQLEPPTPGEPARATLRPAGTAATELAALRADEYAYLFVSQHRATPLPLTGRRPWLGGGPVRWEKQLAEIRRAAPGYGPAVFWLLVGGAALYWQRRRPNPGAAANIPAAS</sequence>
<proteinExistence type="predicted"/>
<keyword evidence="1" id="KW-1133">Transmembrane helix</keyword>
<keyword evidence="1" id="KW-0812">Transmembrane</keyword>
<name>A0A3S0IPV9_9BACT</name>
<protein>
    <submittedName>
        <fullName evidence="2">Uncharacterized protein</fullName>
    </submittedName>
</protein>
<evidence type="ECO:0000313" key="3">
    <source>
        <dbReference type="Proteomes" id="UP000282184"/>
    </source>
</evidence>
<dbReference type="EMBL" id="RXOF01000004">
    <property type="protein sequence ID" value="RTQ50939.1"/>
    <property type="molecule type" value="Genomic_DNA"/>
</dbReference>
<keyword evidence="1" id="KW-0472">Membrane</keyword>
<evidence type="ECO:0000256" key="1">
    <source>
        <dbReference type="SAM" id="Phobius"/>
    </source>
</evidence>
<accession>A0A3S0IPV9</accession>
<evidence type="ECO:0000313" key="2">
    <source>
        <dbReference type="EMBL" id="RTQ50939.1"/>
    </source>
</evidence>
<feature type="transmembrane region" description="Helical" evidence="1">
    <location>
        <begin position="152"/>
        <end position="173"/>
    </location>
</feature>
<gene>
    <name evidence="2" type="ORF">EJV47_10015</name>
</gene>
<keyword evidence="3" id="KW-1185">Reference proteome</keyword>
<dbReference type="Proteomes" id="UP000282184">
    <property type="component" value="Unassembled WGS sequence"/>
</dbReference>
<comment type="caution">
    <text evidence="2">The sequence shown here is derived from an EMBL/GenBank/DDBJ whole genome shotgun (WGS) entry which is preliminary data.</text>
</comment>